<feature type="compositionally biased region" description="Basic and acidic residues" evidence="1">
    <location>
        <begin position="132"/>
        <end position="147"/>
    </location>
</feature>
<evidence type="ECO:0000313" key="3">
    <source>
        <dbReference type="Proteomes" id="UP001178507"/>
    </source>
</evidence>
<feature type="compositionally biased region" description="Low complexity" evidence="1">
    <location>
        <begin position="151"/>
        <end position="162"/>
    </location>
</feature>
<feature type="region of interest" description="Disordered" evidence="1">
    <location>
        <begin position="49"/>
        <end position="203"/>
    </location>
</feature>
<accession>A0AA36ISH1</accession>
<dbReference type="EMBL" id="CAUJNA010002491">
    <property type="protein sequence ID" value="CAJ1393166.1"/>
    <property type="molecule type" value="Genomic_DNA"/>
</dbReference>
<gene>
    <name evidence="2" type="ORF">EVOR1521_LOCUS18092</name>
</gene>
<evidence type="ECO:0000313" key="2">
    <source>
        <dbReference type="EMBL" id="CAJ1393166.1"/>
    </source>
</evidence>
<evidence type="ECO:0000256" key="1">
    <source>
        <dbReference type="SAM" id="MobiDB-lite"/>
    </source>
</evidence>
<proteinExistence type="predicted"/>
<comment type="caution">
    <text evidence="2">The sequence shown here is derived from an EMBL/GenBank/DDBJ whole genome shotgun (WGS) entry which is preliminary data.</text>
</comment>
<sequence>HPVREIEDRDQVSMLSASQEGFALTGGKNQAQHFRIALLSKLNRRQQQFVLANQSPEADPNVAKLDGEGSDSPADSRDSPTTDGGGSKPVSRTTSRLKVQAAVSQGSDTPTSRSMSATALKTAARSASRLALENKEKPKDSKSEGSQEGKAPSALSLPATSSMRSRSNLSAMDGRKLPISGSIGTLREATETVEPPALLSPKA</sequence>
<keyword evidence="3" id="KW-1185">Reference proteome</keyword>
<name>A0AA36ISH1_9DINO</name>
<dbReference type="AlphaFoldDB" id="A0AA36ISH1"/>
<dbReference type="Proteomes" id="UP001178507">
    <property type="component" value="Unassembled WGS sequence"/>
</dbReference>
<feature type="non-terminal residue" evidence="2">
    <location>
        <position position="203"/>
    </location>
</feature>
<protein>
    <submittedName>
        <fullName evidence="2">Uncharacterized protein</fullName>
    </submittedName>
</protein>
<organism evidence="2 3">
    <name type="scientific">Effrenium voratum</name>
    <dbReference type="NCBI Taxonomy" id="2562239"/>
    <lineage>
        <taxon>Eukaryota</taxon>
        <taxon>Sar</taxon>
        <taxon>Alveolata</taxon>
        <taxon>Dinophyceae</taxon>
        <taxon>Suessiales</taxon>
        <taxon>Symbiodiniaceae</taxon>
        <taxon>Effrenium</taxon>
    </lineage>
</organism>
<feature type="compositionally biased region" description="Polar residues" evidence="1">
    <location>
        <begin position="90"/>
        <end position="119"/>
    </location>
</feature>
<reference evidence="2" key="1">
    <citation type="submission" date="2023-08" db="EMBL/GenBank/DDBJ databases">
        <authorList>
            <person name="Chen Y."/>
            <person name="Shah S."/>
            <person name="Dougan E. K."/>
            <person name="Thang M."/>
            <person name="Chan C."/>
        </authorList>
    </citation>
    <scope>NUCLEOTIDE SEQUENCE</scope>
</reference>